<proteinExistence type="predicted"/>
<name>A0ABS8ZAR3_9PSEU</name>
<dbReference type="Proteomes" id="UP001521150">
    <property type="component" value="Unassembled WGS sequence"/>
</dbReference>
<comment type="caution">
    <text evidence="1">The sequence shown here is derived from an EMBL/GenBank/DDBJ whole genome shotgun (WGS) entry which is preliminary data.</text>
</comment>
<accession>A0ABS8ZAR3</accession>
<gene>
    <name evidence="1" type="ORF">LWC34_17505</name>
</gene>
<evidence type="ECO:0000313" key="1">
    <source>
        <dbReference type="EMBL" id="MCE7004607.1"/>
    </source>
</evidence>
<evidence type="ECO:0000313" key="2">
    <source>
        <dbReference type="Proteomes" id="UP001521150"/>
    </source>
</evidence>
<reference evidence="1 2" key="1">
    <citation type="submission" date="2021-12" db="EMBL/GenBank/DDBJ databases">
        <title>Genome sequence of Kibdelosporangium philippinense ATCC 49844.</title>
        <authorList>
            <person name="Fedorov E.A."/>
            <person name="Omeragic M."/>
            <person name="Shalygina K.F."/>
            <person name="Maclea K.S."/>
        </authorList>
    </citation>
    <scope>NUCLEOTIDE SEQUENCE [LARGE SCALE GENOMIC DNA]</scope>
    <source>
        <strain evidence="1 2">ATCC 49844</strain>
    </source>
</reference>
<organism evidence="1 2">
    <name type="scientific">Kibdelosporangium philippinense</name>
    <dbReference type="NCBI Taxonomy" id="211113"/>
    <lineage>
        <taxon>Bacteria</taxon>
        <taxon>Bacillati</taxon>
        <taxon>Actinomycetota</taxon>
        <taxon>Actinomycetes</taxon>
        <taxon>Pseudonocardiales</taxon>
        <taxon>Pseudonocardiaceae</taxon>
        <taxon>Kibdelosporangium</taxon>
    </lineage>
</organism>
<sequence>MTEADLYSDMKARRSGYGIVLPLFQLRYNGSAHDWGFAIYRATQRPPHG</sequence>
<dbReference type="RefSeq" id="WP_233726101.1">
    <property type="nucleotide sequence ID" value="NZ_JAJVCN010000001.1"/>
</dbReference>
<protein>
    <submittedName>
        <fullName evidence="1">Uncharacterized protein</fullName>
    </submittedName>
</protein>
<keyword evidence="2" id="KW-1185">Reference proteome</keyword>
<dbReference type="EMBL" id="JAJVCN010000001">
    <property type="protein sequence ID" value="MCE7004607.1"/>
    <property type="molecule type" value="Genomic_DNA"/>
</dbReference>